<evidence type="ECO:0000313" key="4">
    <source>
        <dbReference type="EMBL" id="OWK43136.1"/>
    </source>
</evidence>
<comment type="caution">
    <text evidence="2">Lacks conserved residue(s) required for the propagation of feature annotation.</text>
</comment>
<dbReference type="Pfam" id="PF00072">
    <property type="entry name" value="Response_reg"/>
    <property type="match status" value="1"/>
</dbReference>
<evidence type="ECO:0000259" key="3">
    <source>
        <dbReference type="PROSITE" id="PS50110"/>
    </source>
</evidence>
<dbReference type="GO" id="GO:0000160">
    <property type="term" value="P:phosphorelay signal transduction system"/>
    <property type="evidence" value="ECO:0007669"/>
    <property type="project" value="InterPro"/>
</dbReference>
<reference evidence="5" key="1">
    <citation type="submission" date="2017-06" db="EMBL/GenBank/DDBJ databases">
        <title>Genome analysis of Fimbriiglobus ruber SP5, the first member of the order Planctomycetales with confirmed chitinolytic capability.</title>
        <authorList>
            <person name="Ravin N.V."/>
            <person name="Rakitin A.L."/>
            <person name="Ivanova A.A."/>
            <person name="Beletsky A.V."/>
            <person name="Kulichevskaya I.S."/>
            <person name="Mardanov A.V."/>
            <person name="Dedysh S.N."/>
        </authorList>
    </citation>
    <scope>NUCLEOTIDE SEQUENCE [LARGE SCALE GENOMIC DNA]</scope>
    <source>
        <strain evidence="5">SP5</strain>
    </source>
</reference>
<keyword evidence="1" id="KW-0597">Phosphoprotein</keyword>
<comment type="caution">
    <text evidence="4">The sequence shown here is derived from an EMBL/GenBank/DDBJ whole genome shotgun (WGS) entry which is preliminary data.</text>
</comment>
<dbReference type="PANTHER" id="PTHR44591">
    <property type="entry name" value="STRESS RESPONSE REGULATOR PROTEIN 1"/>
    <property type="match status" value="1"/>
</dbReference>
<dbReference type="InterPro" id="IPR001789">
    <property type="entry name" value="Sig_transdc_resp-reg_receiver"/>
</dbReference>
<accession>A0A225DZE9</accession>
<name>A0A225DZE9_9BACT</name>
<dbReference type="SUPFAM" id="SSF52172">
    <property type="entry name" value="CheY-like"/>
    <property type="match status" value="1"/>
</dbReference>
<protein>
    <recommendedName>
        <fullName evidence="3">Response regulatory domain-containing protein</fullName>
    </recommendedName>
</protein>
<evidence type="ECO:0000256" key="1">
    <source>
        <dbReference type="ARBA" id="ARBA00022553"/>
    </source>
</evidence>
<dbReference type="Gene3D" id="3.40.50.2300">
    <property type="match status" value="1"/>
</dbReference>
<feature type="domain" description="Response regulatory" evidence="3">
    <location>
        <begin position="6"/>
        <end position="122"/>
    </location>
</feature>
<dbReference type="AlphaFoldDB" id="A0A225DZE9"/>
<dbReference type="EMBL" id="NIDE01000004">
    <property type="protein sequence ID" value="OWK43136.1"/>
    <property type="molecule type" value="Genomic_DNA"/>
</dbReference>
<sequence>MQWGLKVLVVGDRPVDTEPLALVLEALGSDVEVTSGGTTAVELAQLTQPHVVIIASDLANADRFGVVRDILDRAKWRKPLVVALTAKGDVDAQRRYQESGVHLTAERPVNADLLCGLLRRFRALLADIENFDPMI</sequence>
<dbReference type="PROSITE" id="PS50110">
    <property type="entry name" value="RESPONSE_REGULATORY"/>
    <property type="match status" value="1"/>
</dbReference>
<dbReference type="InterPro" id="IPR050595">
    <property type="entry name" value="Bact_response_regulator"/>
</dbReference>
<gene>
    <name evidence="4" type="ORF">FRUB_02735</name>
</gene>
<dbReference type="InterPro" id="IPR011006">
    <property type="entry name" value="CheY-like_superfamily"/>
</dbReference>
<dbReference type="SMART" id="SM00448">
    <property type="entry name" value="REC"/>
    <property type="match status" value="1"/>
</dbReference>
<organism evidence="4 5">
    <name type="scientific">Fimbriiglobus ruber</name>
    <dbReference type="NCBI Taxonomy" id="1908690"/>
    <lineage>
        <taxon>Bacteria</taxon>
        <taxon>Pseudomonadati</taxon>
        <taxon>Planctomycetota</taxon>
        <taxon>Planctomycetia</taxon>
        <taxon>Gemmatales</taxon>
        <taxon>Gemmataceae</taxon>
        <taxon>Fimbriiglobus</taxon>
    </lineage>
</organism>
<dbReference type="Proteomes" id="UP000214646">
    <property type="component" value="Unassembled WGS sequence"/>
</dbReference>
<evidence type="ECO:0000256" key="2">
    <source>
        <dbReference type="PROSITE-ProRule" id="PRU00169"/>
    </source>
</evidence>
<dbReference type="PANTHER" id="PTHR44591:SF3">
    <property type="entry name" value="RESPONSE REGULATORY DOMAIN-CONTAINING PROTEIN"/>
    <property type="match status" value="1"/>
</dbReference>
<evidence type="ECO:0000313" key="5">
    <source>
        <dbReference type="Proteomes" id="UP000214646"/>
    </source>
</evidence>
<keyword evidence="5" id="KW-1185">Reference proteome</keyword>
<proteinExistence type="predicted"/>